<dbReference type="Proteomes" id="UP000548582">
    <property type="component" value="Unassembled WGS sequence"/>
</dbReference>
<accession>A0A848EBB2</accession>
<protein>
    <submittedName>
        <fullName evidence="2">YdcF family protein</fullName>
    </submittedName>
</protein>
<comment type="caution">
    <text evidence="2">The sequence shown here is derived from an EMBL/GenBank/DDBJ whole genome shotgun (WGS) entry which is preliminary data.</text>
</comment>
<feature type="domain" description="DUF218" evidence="1">
    <location>
        <begin position="37"/>
        <end position="164"/>
    </location>
</feature>
<name>A0A848EBB2_9PROT</name>
<reference evidence="2 3" key="1">
    <citation type="submission" date="2020-03" db="EMBL/GenBank/DDBJ databases">
        <authorList>
            <person name="Sun Q."/>
        </authorList>
    </citation>
    <scope>NUCLEOTIDE SEQUENCE [LARGE SCALE GENOMIC DNA]</scope>
    <source>
        <strain evidence="2 3">JC162</strain>
    </source>
</reference>
<dbReference type="Gene3D" id="3.40.50.620">
    <property type="entry name" value="HUPs"/>
    <property type="match status" value="1"/>
</dbReference>
<organism evidence="2 3">
    <name type="scientific">Neoroseomonas marina</name>
    <dbReference type="NCBI Taxonomy" id="1232220"/>
    <lineage>
        <taxon>Bacteria</taxon>
        <taxon>Pseudomonadati</taxon>
        <taxon>Pseudomonadota</taxon>
        <taxon>Alphaproteobacteria</taxon>
        <taxon>Acetobacterales</taxon>
        <taxon>Acetobacteraceae</taxon>
        <taxon>Neoroseomonas</taxon>
    </lineage>
</organism>
<evidence type="ECO:0000313" key="2">
    <source>
        <dbReference type="EMBL" id="NMJ41316.1"/>
    </source>
</evidence>
<dbReference type="GO" id="GO:0005886">
    <property type="term" value="C:plasma membrane"/>
    <property type="evidence" value="ECO:0007669"/>
    <property type="project" value="TreeGrafter"/>
</dbReference>
<proteinExistence type="predicted"/>
<evidence type="ECO:0000259" key="1">
    <source>
        <dbReference type="Pfam" id="PF02698"/>
    </source>
</evidence>
<dbReference type="EMBL" id="JABBKX010000002">
    <property type="protein sequence ID" value="NMJ41316.1"/>
    <property type="molecule type" value="Genomic_DNA"/>
</dbReference>
<keyword evidence="3" id="KW-1185">Reference proteome</keyword>
<dbReference type="Pfam" id="PF02698">
    <property type="entry name" value="DUF218"/>
    <property type="match status" value="1"/>
</dbReference>
<dbReference type="InterPro" id="IPR051599">
    <property type="entry name" value="Cell_Envelope_Assoc"/>
</dbReference>
<dbReference type="PANTHER" id="PTHR30336">
    <property type="entry name" value="INNER MEMBRANE PROTEIN, PROBABLE PERMEASE"/>
    <property type="match status" value="1"/>
</dbReference>
<dbReference type="PANTHER" id="PTHR30336:SF20">
    <property type="entry name" value="DUF218 DOMAIN-CONTAINING PROTEIN"/>
    <property type="match status" value="1"/>
</dbReference>
<sequence>MLLAALTLGIAPGLAVLAVRRTALGAPVLPDREPARILVLGHRLEAGQASREFVARLSRALGLARRWPGLRVFVLGGATSPGAPTEAEIGRAWLVAQGLDPARIGLETQSRHTLENLRNHREAGHDSGSEALVTSRLHLHRALLMARNLGLAPMPVAAEASLQPDLPRLLGEGFMVHWYLTGRALARLLRRRAWLARIG</sequence>
<evidence type="ECO:0000313" key="3">
    <source>
        <dbReference type="Proteomes" id="UP000548582"/>
    </source>
</evidence>
<dbReference type="AlphaFoldDB" id="A0A848EBB2"/>
<gene>
    <name evidence="2" type="ORF">GWK16_08705</name>
</gene>
<dbReference type="CDD" id="cd06259">
    <property type="entry name" value="YdcF-like"/>
    <property type="match status" value="1"/>
</dbReference>
<dbReference type="InterPro" id="IPR014729">
    <property type="entry name" value="Rossmann-like_a/b/a_fold"/>
</dbReference>
<dbReference type="InterPro" id="IPR003848">
    <property type="entry name" value="DUF218"/>
</dbReference>